<dbReference type="Gene3D" id="3.40.50.150">
    <property type="entry name" value="Vaccinia Virus protein VP39"/>
    <property type="match status" value="1"/>
</dbReference>
<dbReference type="EMBL" id="OJIN01000023">
    <property type="protein sequence ID" value="SPD72132.1"/>
    <property type="molecule type" value="Genomic_DNA"/>
</dbReference>
<dbReference type="SUPFAM" id="SSF53335">
    <property type="entry name" value="S-adenosyl-L-methionine-dependent methyltransferases"/>
    <property type="match status" value="1"/>
</dbReference>
<dbReference type="AlphaFoldDB" id="A0A445MRT6"/>
<organism evidence="3">
    <name type="scientific">uncultured Desulfobacterium sp</name>
    <dbReference type="NCBI Taxonomy" id="201089"/>
    <lineage>
        <taxon>Bacteria</taxon>
        <taxon>Pseudomonadati</taxon>
        <taxon>Thermodesulfobacteriota</taxon>
        <taxon>Desulfobacteria</taxon>
        <taxon>Desulfobacterales</taxon>
        <taxon>Desulfobacteriaceae</taxon>
        <taxon>Desulfobacterium</taxon>
        <taxon>environmental samples</taxon>
    </lineage>
</organism>
<dbReference type="CDD" id="cd02440">
    <property type="entry name" value="AdoMet_MTases"/>
    <property type="match status" value="1"/>
</dbReference>
<evidence type="ECO:0000313" key="3">
    <source>
        <dbReference type="EMBL" id="SPD72132.1"/>
    </source>
</evidence>
<keyword evidence="1 3" id="KW-0489">Methyltransferase</keyword>
<accession>A0A445MRT6</accession>
<protein>
    <submittedName>
        <fullName evidence="3">RNA methyltransferase, RsmD family</fullName>
        <ecNumber evidence="3">2.1.1.-</ecNumber>
    </submittedName>
</protein>
<dbReference type="Pfam" id="PF03602">
    <property type="entry name" value="Cons_hypoth95"/>
    <property type="match status" value="1"/>
</dbReference>
<reference evidence="3" key="1">
    <citation type="submission" date="2018-01" db="EMBL/GenBank/DDBJ databases">
        <authorList>
            <person name="Regsiter A."/>
            <person name="William W."/>
        </authorList>
    </citation>
    <scope>NUCLEOTIDE SEQUENCE</scope>
    <source>
        <strain evidence="3">TRIP AH-1</strain>
    </source>
</reference>
<dbReference type="PANTHER" id="PTHR43542:SF1">
    <property type="entry name" value="METHYLTRANSFERASE"/>
    <property type="match status" value="1"/>
</dbReference>
<dbReference type="GO" id="GO:0003676">
    <property type="term" value="F:nucleic acid binding"/>
    <property type="evidence" value="ECO:0007669"/>
    <property type="project" value="InterPro"/>
</dbReference>
<name>A0A445MRT6_9BACT</name>
<dbReference type="PROSITE" id="PS00092">
    <property type="entry name" value="N6_MTASE"/>
    <property type="match status" value="1"/>
</dbReference>
<dbReference type="PIRSF" id="PIRSF004553">
    <property type="entry name" value="CHP00095"/>
    <property type="match status" value="1"/>
</dbReference>
<evidence type="ECO:0000256" key="1">
    <source>
        <dbReference type="ARBA" id="ARBA00022603"/>
    </source>
</evidence>
<sequence>MRITGGKIRGRVLFSPRGMDIRPTTDRVREAIFDILGQDMSGLKVLDLFAGTGIFGIEALSRGAGHAVFIDNSKQALNLIKKNLSLCGFEDSATILKADLKKVFRLNHQMLRAIDLIFLDPPYGKDLIIPLLEWISQTDTLRYGASVIAELSRKEDLPDTISRLKVTDIRLYGDTKIIIYTSGRDNERKDGNLSWDI</sequence>
<dbReference type="GO" id="GO:0031167">
    <property type="term" value="P:rRNA methylation"/>
    <property type="evidence" value="ECO:0007669"/>
    <property type="project" value="InterPro"/>
</dbReference>
<dbReference type="GO" id="GO:0008168">
    <property type="term" value="F:methyltransferase activity"/>
    <property type="evidence" value="ECO:0007669"/>
    <property type="project" value="UniProtKB-KW"/>
</dbReference>
<dbReference type="PANTHER" id="PTHR43542">
    <property type="entry name" value="METHYLTRANSFERASE"/>
    <property type="match status" value="1"/>
</dbReference>
<dbReference type="InterPro" id="IPR029063">
    <property type="entry name" value="SAM-dependent_MTases_sf"/>
</dbReference>
<dbReference type="InterPro" id="IPR004398">
    <property type="entry name" value="RNA_MeTrfase_RsmD"/>
</dbReference>
<proteinExistence type="predicted"/>
<dbReference type="EC" id="2.1.1.-" evidence="3"/>
<dbReference type="NCBIfam" id="TIGR00095">
    <property type="entry name" value="16S rRNA (guanine(966)-N(2))-methyltransferase RsmD"/>
    <property type="match status" value="1"/>
</dbReference>
<keyword evidence="2 3" id="KW-0808">Transferase</keyword>
<dbReference type="InterPro" id="IPR002052">
    <property type="entry name" value="DNA_methylase_N6_adenine_CS"/>
</dbReference>
<evidence type="ECO:0000256" key="2">
    <source>
        <dbReference type="ARBA" id="ARBA00022679"/>
    </source>
</evidence>
<gene>
    <name evidence="3" type="ORF">PITCH_A1190008</name>
</gene>